<name>A0A8J5YZM3_9ROSI</name>
<gene>
    <name evidence="2" type="ORF">CXB51_009927</name>
</gene>
<organism evidence="2 3">
    <name type="scientific">Gossypium anomalum</name>
    <dbReference type="NCBI Taxonomy" id="47600"/>
    <lineage>
        <taxon>Eukaryota</taxon>
        <taxon>Viridiplantae</taxon>
        <taxon>Streptophyta</taxon>
        <taxon>Embryophyta</taxon>
        <taxon>Tracheophyta</taxon>
        <taxon>Spermatophyta</taxon>
        <taxon>Magnoliopsida</taxon>
        <taxon>eudicotyledons</taxon>
        <taxon>Gunneridae</taxon>
        <taxon>Pentapetalae</taxon>
        <taxon>rosids</taxon>
        <taxon>malvids</taxon>
        <taxon>Malvales</taxon>
        <taxon>Malvaceae</taxon>
        <taxon>Malvoideae</taxon>
        <taxon>Gossypium</taxon>
    </lineage>
</organism>
<keyword evidence="1" id="KW-1133">Transmembrane helix</keyword>
<evidence type="ECO:0000256" key="1">
    <source>
        <dbReference type="SAM" id="Phobius"/>
    </source>
</evidence>
<sequence>MGEKCVGKTHLHNNQVFDLSVVPQGGPVWTASAHIITAVIGLGVVRFLAWPLLSLDGLFQQLCSCSLLQLTIPLLFLLLVPAVMFLFIL</sequence>
<evidence type="ECO:0000313" key="2">
    <source>
        <dbReference type="EMBL" id="KAG8492257.1"/>
    </source>
</evidence>
<keyword evidence="1" id="KW-0472">Membrane</keyword>
<dbReference type="AlphaFoldDB" id="A0A8J5YZM3"/>
<dbReference type="EMBL" id="JAHUZN010000005">
    <property type="protein sequence ID" value="KAG8492257.1"/>
    <property type="molecule type" value="Genomic_DNA"/>
</dbReference>
<comment type="caution">
    <text evidence="2">The sequence shown here is derived from an EMBL/GenBank/DDBJ whole genome shotgun (WGS) entry which is preliminary data.</text>
</comment>
<accession>A0A8J5YZM3</accession>
<keyword evidence="3" id="KW-1185">Reference proteome</keyword>
<evidence type="ECO:0008006" key="4">
    <source>
        <dbReference type="Google" id="ProtNLM"/>
    </source>
</evidence>
<evidence type="ECO:0000313" key="3">
    <source>
        <dbReference type="Proteomes" id="UP000701853"/>
    </source>
</evidence>
<dbReference type="Proteomes" id="UP000701853">
    <property type="component" value="Chromosome 5"/>
</dbReference>
<keyword evidence="1" id="KW-0812">Transmembrane</keyword>
<dbReference type="OrthoDB" id="40134at2759"/>
<reference evidence="2 3" key="1">
    <citation type="journal article" date="2021" name="bioRxiv">
        <title>The Gossypium anomalum genome as a resource for cotton improvement and evolutionary analysis of hybrid incompatibility.</title>
        <authorList>
            <person name="Grover C.E."/>
            <person name="Yuan D."/>
            <person name="Arick M.A."/>
            <person name="Miller E.R."/>
            <person name="Hu G."/>
            <person name="Peterson D.G."/>
            <person name="Wendel J.F."/>
            <person name="Udall J.A."/>
        </authorList>
    </citation>
    <scope>NUCLEOTIDE SEQUENCE [LARGE SCALE GENOMIC DNA]</scope>
    <source>
        <strain evidence="2">JFW-Udall</strain>
        <tissue evidence="2">Leaf</tissue>
    </source>
</reference>
<feature type="transmembrane region" description="Helical" evidence="1">
    <location>
        <begin position="67"/>
        <end position="88"/>
    </location>
</feature>
<feature type="transmembrane region" description="Helical" evidence="1">
    <location>
        <begin position="33"/>
        <end position="55"/>
    </location>
</feature>
<protein>
    <recommendedName>
        <fullName evidence="4">Amino acid transporter transmembrane domain-containing protein</fullName>
    </recommendedName>
</protein>
<proteinExistence type="predicted"/>